<dbReference type="InterPro" id="IPR038765">
    <property type="entry name" value="Papain-like_cys_pep_sf"/>
</dbReference>
<dbReference type="CDD" id="cd22771">
    <property type="entry name" value="OTU_plant_OTU7-like"/>
    <property type="match status" value="1"/>
</dbReference>
<reference evidence="3 4" key="1">
    <citation type="journal article" date="2024" name="Nat. Commun.">
        <title>Phylogenomics reveals the evolutionary origins of lichenization in chlorophyte algae.</title>
        <authorList>
            <person name="Puginier C."/>
            <person name="Libourel C."/>
            <person name="Otte J."/>
            <person name="Skaloud P."/>
            <person name="Haon M."/>
            <person name="Grisel S."/>
            <person name="Petersen M."/>
            <person name="Berrin J.G."/>
            <person name="Delaux P.M."/>
            <person name="Dal Grande F."/>
            <person name="Keller J."/>
        </authorList>
    </citation>
    <scope>NUCLEOTIDE SEQUENCE [LARGE SCALE GENOMIC DNA]</scope>
    <source>
        <strain evidence="3 4">SAG 245.80</strain>
    </source>
</reference>
<evidence type="ECO:0000313" key="3">
    <source>
        <dbReference type="EMBL" id="KAK9843990.1"/>
    </source>
</evidence>
<dbReference type="GO" id="GO:0004843">
    <property type="term" value="F:cysteine-type deubiquitinase activity"/>
    <property type="evidence" value="ECO:0007669"/>
    <property type="project" value="TreeGrafter"/>
</dbReference>
<dbReference type="InterPro" id="IPR050704">
    <property type="entry name" value="Peptidase_C85-like"/>
</dbReference>
<keyword evidence="4" id="KW-1185">Reference proteome</keyword>
<dbReference type="PANTHER" id="PTHR12419:SF7">
    <property type="entry name" value="OTU DOMAIN-CONTAINING PROTEIN 3"/>
    <property type="match status" value="1"/>
</dbReference>
<dbReference type="PANTHER" id="PTHR12419">
    <property type="entry name" value="OTU DOMAIN CONTAINING PROTEIN"/>
    <property type="match status" value="1"/>
</dbReference>
<dbReference type="Proteomes" id="UP001445335">
    <property type="component" value="Unassembled WGS sequence"/>
</dbReference>
<comment type="similarity">
    <text evidence="1">Belongs to the peptidase C85 family.</text>
</comment>
<evidence type="ECO:0000313" key="4">
    <source>
        <dbReference type="Proteomes" id="UP001445335"/>
    </source>
</evidence>
<protein>
    <recommendedName>
        <fullName evidence="2">OTU domain-containing protein</fullName>
    </recommendedName>
</protein>
<dbReference type="Gene3D" id="3.90.70.80">
    <property type="match status" value="1"/>
</dbReference>
<organism evidence="3 4">
    <name type="scientific">Elliptochloris bilobata</name>
    <dbReference type="NCBI Taxonomy" id="381761"/>
    <lineage>
        <taxon>Eukaryota</taxon>
        <taxon>Viridiplantae</taxon>
        <taxon>Chlorophyta</taxon>
        <taxon>core chlorophytes</taxon>
        <taxon>Trebouxiophyceae</taxon>
        <taxon>Trebouxiophyceae incertae sedis</taxon>
        <taxon>Elliptochloris clade</taxon>
        <taxon>Elliptochloris</taxon>
    </lineage>
</organism>
<comment type="caution">
    <text evidence="3">The sequence shown here is derived from an EMBL/GenBank/DDBJ whole genome shotgun (WGS) entry which is preliminary data.</text>
</comment>
<sequence>MALRASTIAFMQAHRDDFEPYLEDEEDWEHYCDRMARDGTWAGQQELVALARDQRVRLRVYQAGQPSWVLAPDFPEFPKDALDIHLSYHDGAHYNSVRRSDNFADGPLAPFGLLRATPAASPPAAKRAFGDREEERVAQEAGCFHDCAAVRAALEAAGEKGWAYG</sequence>
<gene>
    <name evidence="3" type="ORF">WJX81_001182</name>
</gene>
<feature type="domain" description="OTU" evidence="2">
    <location>
        <begin position="1"/>
        <end position="100"/>
    </location>
</feature>
<dbReference type="GO" id="GO:0016579">
    <property type="term" value="P:protein deubiquitination"/>
    <property type="evidence" value="ECO:0007669"/>
    <property type="project" value="TreeGrafter"/>
</dbReference>
<dbReference type="InterPro" id="IPR003323">
    <property type="entry name" value="OTU_dom"/>
</dbReference>
<name>A0AAW1SC02_9CHLO</name>
<dbReference type="AlphaFoldDB" id="A0AAW1SC02"/>
<dbReference type="EMBL" id="JALJOU010000004">
    <property type="protein sequence ID" value="KAK9843990.1"/>
    <property type="molecule type" value="Genomic_DNA"/>
</dbReference>
<dbReference type="PROSITE" id="PS50802">
    <property type="entry name" value="OTU"/>
    <property type="match status" value="1"/>
</dbReference>
<dbReference type="Pfam" id="PF02338">
    <property type="entry name" value="OTU"/>
    <property type="match status" value="1"/>
</dbReference>
<dbReference type="SUPFAM" id="SSF54001">
    <property type="entry name" value="Cysteine proteinases"/>
    <property type="match status" value="1"/>
</dbReference>
<evidence type="ECO:0000259" key="2">
    <source>
        <dbReference type="PROSITE" id="PS50802"/>
    </source>
</evidence>
<proteinExistence type="inferred from homology"/>
<evidence type="ECO:0000256" key="1">
    <source>
        <dbReference type="ARBA" id="ARBA00010407"/>
    </source>
</evidence>
<accession>A0AAW1SC02</accession>